<dbReference type="Gene3D" id="2.60.40.690">
    <property type="entry name" value="Alpha-macroglobulin, receptor-binding domain"/>
    <property type="match status" value="1"/>
</dbReference>
<dbReference type="InterPro" id="IPR001599">
    <property type="entry name" value="Macroglobln_a2"/>
</dbReference>
<dbReference type="GO" id="GO:0004866">
    <property type="term" value="F:endopeptidase inhibitor activity"/>
    <property type="evidence" value="ECO:0007669"/>
    <property type="project" value="InterPro"/>
</dbReference>
<dbReference type="SUPFAM" id="SSF49410">
    <property type="entry name" value="Alpha-macroglobulin receptor domain"/>
    <property type="match status" value="1"/>
</dbReference>
<dbReference type="Gene3D" id="2.60.40.10">
    <property type="entry name" value="Immunoglobulins"/>
    <property type="match status" value="1"/>
</dbReference>
<evidence type="ECO:0000259" key="1">
    <source>
        <dbReference type="SMART" id="SM01360"/>
    </source>
</evidence>
<evidence type="ECO:0000313" key="2">
    <source>
        <dbReference type="EMBL" id="CAF2958516.1"/>
    </source>
</evidence>
<organism evidence="2 3">
    <name type="scientific">Lepeophtheirus salmonis</name>
    <name type="common">Salmon louse</name>
    <name type="synonym">Caligus salmonis</name>
    <dbReference type="NCBI Taxonomy" id="72036"/>
    <lineage>
        <taxon>Eukaryota</taxon>
        <taxon>Metazoa</taxon>
        <taxon>Ecdysozoa</taxon>
        <taxon>Arthropoda</taxon>
        <taxon>Crustacea</taxon>
        <taxon>Multicrustacea</taxon>
        <taxon>Hexanauplia</taxon>
        <taxon>Copepoda</taxon>
        <taxon>Siphonostomatoida</taxon>
        <taxon>Caligidae</taxon>
        <taxon>Lepeophtheirus</taxon>
    </lineage>
</organism>
<accession>A0A7R8CXC2</accession>
<dbReference type="Proteomes" id="UP000675881">
    <property type="component" value="Chromosome 5"/>
</dbReference>
<dbReference type="PANTHER" id="PTHR11412:SF146">
    <property type="entry name" value="CD109 ANTIGEN"/>
    <property type="match status" value="1"/>
</dbReference>
<sequence>MTQPLYLRINVLDLYLREQKWIPLQESVFLYSSLLPKGAIVWVLPLSKIERKFGTLINIQVRAEVTYTDYFFNGTEKAFAETRLLPSDILIRGVYKDFVPGMPFRIQFFVIDSITKEKLSEEELLQGTLSIIVEVEFEDSSFKKILGEFYLSSDSLFKEHGPDYVLTKEYYKAFIGSGIYDMHLQCTPSNAKYMQIIATFETEDKKTFFNETVSNGGHDSGLQIYISSAIMDVLDIILKSGSESVGLQESIDLISDFLKVDVNPMGNDLAHFQFSQIKDHGMWTVEAACKGIPGSIFMVSSMRKKSFDNGQGRNIITKESYLKNFERILTFNDPRDNLIIMDITDQEIRHSYLSKFNEPLTDNCNDNYYLSRENRYNDFYDSGDGNWGYKSLNIDHDGEFFVNLVIPESPDDWIFLITSISPNGEVTFLQKSFSTERPIDFYCEAPEWIRRGENFGVRCMVHNRMMGNEEVVLKLLGSDNYRFVEVEAFGFVKSFSPRMSGGERHHLIFVRPGESFEVNFPIAPEIESGTLSVEIHMSTQLMLVSQVVNVLIEPEGSPVLRHTSFMLDLKNRGKVYKFAKIVVDESPIIPYEVYRRFIYGSAKGTLTISGDVVGPIFPQDTPVSSSILFPEGRSYRIPTKGAEVHLFNLGANALQLHYIRLTNQASKLDSSLISDIFETMNLEFLGVLRYYSAHGWISTHDSSDPSVYLTAWALYVFHHVVFHDWERIYLFRQKHHGFIYTMATFVLIALEKTCFLLSGNERRICFIARSKAQNVIEENLQFINDVTDLAICSYALVLSKSDLSTRAYEKLKLKAIVTNGNIYWSPHPITPNVVKNEFNRPFMEAKICQDQDAGAVQSTSYALLTSLLIAGSGIMTEQDRIIKWLNTMRQSSGGFISFVDTIIALDGLIQYSYNSRMKDVTNLKINVDLPQSNISKEITIQSSNIHITHIIDIPNVYGHVNFFAKGSGQAVAQLNVEYGVDFEPFTDKSPKDYFHLTIKENYSGRNKSEIEIERQVDLLYKLATFFSMSPTMLVVDIPTGYIMNQPEANMLVRKRVVPEIVDADVTKSGRTIWYFSHISSKLRCFSHSVRRYFPVSNHTRTRQAIIIETINPERFFYIRTFNSTSLHVLSICEVLWVISVPLLSHL</sequence>
<protein>
    <submittedName>
        <fullName evidence="2">CD109</fullName>
    </submittedName>
</protein>
<dbReference type="AlphaFoldDB" id="A0A7R8CXC2"/>
<dbReference type="GO" id="GO:0005615">
    <property type="term" value="C:extracellular space"/>
    <property type="evidence" value="ECO:0007669"/>
    <property type="project" value="InterPro"/>
</dbReference>
<dbReference type="SUPFAM" id="SSF48239">
    <property type="entry name" value="Terpenoid cyclases/Protein prenyltransferases"/>
    <property type="match status" value="1"/>
</dbReference>
<evidence type="ECO:0000313" key="3">
    <source>
        <dbReference type="Proteomes" id="UP000675881"/>
    </source>
</evidence>
<dbReference type="PANTHER" id="PTHR11412">
    <property type="entry name" value="MACROGLOBULIN / COMPLEMENT"/>
    <property type="match status" value="1"/>
</dbReference>
<dbReference type="SMART" id="SM01360">
    <property type="entry name" value="A2M"/>
    <property type="match status" value="1"/>
</dbReference>
<dbReference type="EMBL" id="HG994584">
    <property type="protein sequence ID" value="CAF2958516.1"/>
    <property type="molecule type" value="Genomic_DNA"/>
</dbReference>
<dbReference type="OrthoDB" id="6359008at2759"/>
<proteinExistence type="predicted"/>
<dbReference type="Pfam" id="PF07678">
    <property type="entry name" value="TED_complement"/>
    <property type="match status" value="2"/>
</dbReference>
<name>A0A7R8CXC2_LEPSM</name>
<reference evidence="2" key="1">
    <citation type="submission" date="2021-02" db="EMBL/GenBank/DDBJ databases">
        <authorList>
            <person name="Bekaert M."/>
        </authorList>
    </citation>
    <scope>NUCLEOTIDE SEQUENCE</scope>
    <source>
        <strain evidence="2">IoA-00</strain>
    </source>
</reference>
<keyword evidence="3" id="KW-1185">Reference proteome</keyword>
<dbReference type="InterPro" id="IPR050473">
    <property type="entry name" value="A2M/Complement_sys"/>
</dbReference>
<gene>
    <name evidence="2" type="ORF">LSAA_10910</name>
</gene>
<dbReference type="Gene3D" id="1.50.10.20">
    <property type="match status" value="2"/>
</dbReference>
<dbReference type="InterPro" id="IPR008930">
    <property type="entry name" value="Terpenoid_cyclase/PrenylTrfase"/>
</dbReference>
<dbReference type="InterPro" id="IPR011626">
    <property type="entry name" value="Alpha-macroglobulin_TED"/>
</dbReference>
<dbReference type="Pfam" id="PF00207">
    <property type="entry name" value="A2M"/>
    <property type="match status" value="1"/>
</dbReference>
<dbReference type="InterPro" id="IPR036595">
    <property type="entry name" value="A-macroglobulin_rcpt-bd_sf"/>
</dbReference>
<dbReference type="InterPro" id="IPR013783">
    <property type="entry name" value="Ig-like_fold"/>
</dbReference>
<feature type="domain" description="Alpha-2-macroglobulin" evidence="1">
    <location>
        <begin position="386"/>
        <end position="475"/>
    </location>
</feature>